<keyword evidence="9" id="KW-0809">Transit peptide</keyword>
<name>A0A1H5T7Y5_9ACTN</name>
<comment type="subcellular location">
    <subcellularLocation>
        <location evidence="3">Cell projection</location>
        <location evidence="3">Ruffle membrane</location>
    </subcellularLocation>
    <subcellularLocation>
        <location evidence="2">Cytoplasm</location>
    </subcellularLocation>
    <subcellularLocation>
        <location evidence="1">Membrane</location>
        <topology evidence="1">Peripheral membrane protein</topology>
    </subcellularLocation>
</comment>
<keyword evidence="7" id="KW-0378">Hydrolase</keyword>
<comment type="catalytic activity">
    <reaction evidence="13">
        <text>(5Z,8Z,11Z,14Z)-eicosatetraenoyl-CoA + H2O = (5Z,8Z,11Z,14Z)-eicosatetraenoate + CoA + H(+)</text>
        <dbReference type="Rhea" id="RHEA:40151"/>
        <dbReference type="ChEBI" id="CHEBI:15377"/>
        <dbReference type="ChEBI" id="CHEBI:15378"/>
        <dbReference type="ChEBI" id="CHEBI:32395"/>
        <dbReference type="ChEBI" id="CHEBI:57287"/>
        <dbReference type="ChEBI" id="CHEBI:57368"/>
    </reaction>
    <physiologicalReaction direction="left-to-right" evidence="13">
        <dbReference type="Rhea" id="RHEA:40152"/>
    </physiologicalReaction>
</comment>
<dbReference type="InterPro" id="IPR029069">
    <property type="entry name" value="HotDog_dom_sf"/>
</dbReference>
<evidence type="ECO:0000256" key="22">
    <source>
        <dbReference type="ARBA" id="ARBA00048074"/>
    </source>
</evidence>
<evidence type="ECO:0000256" key="23">
    <source>
        <dbReference type="ARBA" id="ARBA00048180"/>
    </source>
</evidence>
<comment type="catalytic activity">
    <reaction evidence="21">
        <text>decanoyl-CoA + H2O = decanoate + CoA + H(+)</text>
        <dbReference type="Rhea" id="RHEA:40059"/>
        <dbReference type="ChEBI" id="CHEBI:15377"/>
        <dbReference type="ChEBI" id="CHEBI:15378"/>
        <dbReference type="ChEBI" id="CHEBI:27689"/>
        <dbReference type="ChEBI" id="CHEBI:57287"/>
        <dbReference type="ChEBI" id="CHEBI:61430"/>
    </reaction>
    <physiologicalReaction direction="left-to-right" evidence="21">
        <dbReference type="Rhea" id="RHEA:40060"/>
    </physiologicalReaction>
</comment>
<sequence>MTESPAQTPAGHPVLAGREHESAALADVVRRLVELTVTTTAPAATTREAVRRLEAVADILERHVPDPPLPKTILSEPVDNAAGLAARMPFDNVIGRHNPLALPLDLEFDPPRALLRGAFTRAYEGPPGCVHGAVLAASFDIVCAAANIVAGLPGPTARLEITYRRPTALYEPCLFEGQVEAQDGRRIRTVGRLLQRDRVTVEAVGDFVLLDHAQIARMSERTR</sequence>
<evidence type="ECO:0000256" key="17">
    <source>
        <dbReference type="ARBA" id="ARBA00040123"/>
    </source>
</evidence>
<evidence type="ECO:0000256" key="7">
    <source>
        <dbReference type="ARBA" id="ARBA00022801"/>
    </source>
</evidence>
<evidence type="ECO:0000256" key="18">
    <source>
        <dbReference type="ARBA" id="ARBA00043210"/>
    </source>
</evidence>
<evidence type="ECO:0000256" key="5">
    <source>
        <dbReference type="ARBA" id="ARBA00022490"/>
    </source>
</evidence>
<keyword evidence="12" id="KW-0966">Cell projection</keyword>
<keyword evidence="8" id="KW-0276">Fatty acid metabolism</keyword>
<dbReference type="PANTHER" id="PTHR12418">
    <property type="entry name" value="ACYL-COENZYME A THIOESTERASE THEM4"/>
    <property type="match status" value="1"/>
</dbReference>
<evidence type="ECO:0000313" key="25">
    <source>
        <dbReference type="EMBL" id="SEF58952.1"/>
    </source>
</evidence>
<keyword evidence="11" id="KW-0472">Membrane</keyword>
<dbReference type="Pfam" id="PF03061">
    <property type="entry name" value="4HBT"/>
    <property type="match status" value="1"/>
</dbReference>
<dbReference type="GO" id="GO:0016020">
    <property type="term" value="C:membrane"/>
    <property type="evidence" value="ECO:0007669"/>
    <property type="project" value="UniProtKB-SubCell"/>
</dbReference>
<evidence type="ECO:0000256" key="12">
    <source>
        <dbReference type="ARBA" id="ARBA00023273"/>
    </source>
</evidence>
<comment type="catalytic activity">
    <reaction evidence="23">
        <text>tetradecanoyl-CoA + H2O = tetradecanoate + CoA + H(+)</text>
        <dbReference type="Rhea" id="RHEA:40119"/>
        <dbReference type="ChEBI" id="CHEBI:15377"/>
        <dbReference type="ChEBI" id="CHEBI:15378"/>
        <dbReference type="ChEBI" id="CHEBI:30807"/>
        <dbReference type="ChEBI" id="CHEBI:57287"/>
        <dbReference type="ChEBI" id="CHEBI:57385"/>
    </reaction>
    <physiologicalReaction direction="left-to-right" evidence="23">
        <dbReference type="Rhea" id="RHEA:40120"/>
    </physiologicalReaction>
</comment>
<comment type="catalytic activity">
    <reaction evidence="22">
        <text>dodecanoyl-CoA + H2O = dodecanoate + CoA + H(+)</text>
        <dbReference type="Rhea" id="RHEA:30135"/>
        <dbReference type="ChEBI" id="CHEBI:15377"/>
        <dbReference type="ChEBI" id="CHEBI:15378"/>
        <dbReference type="ChEBI" id="CHEBI:18262"/>
        <dbReference type="ChEBI" id="CHEBI:57287"/>
        <dbReference type="ChEBI" id="CHEBI:57375"/>
    </reaction>
    <physiologicalReaction direction="left-to-right" evidence="22">
        <dbReference type="Rhea" id="RHEA:30136"/>
    </physiologicalReaction>
</comment>
<comment type="catalytic activity">
    <reaction evidence="20">
        <text>hexadecanoyl-CoA + H2O = hexadecanoate + CoA + H(+)</text>
        <dbReference type="Rhea" id="RHEA:16645"/>
        <dbReference type="ChEBI" id="CHEBI:7896"/>
        <dbReference type="ChEBI" id="CHEBI:15377"/>
        <dbReference type="ChEBI" id="CHEBI:15378"/>
        <dbReference type="ChEBI" id="CHEBI:57287"/>
        <dbReference type="ChEBI" id="CHEBI:57379"/>
        <dbReference type="EC" id="3.1.2.2"/>
    </reaction>
    <physiologicalReaction direction="left-to-right" evidence="20">
        <dbReference type="Rhea" id="RHEA:16646"/>
    </physiologicalReaction>
</comment>
<gene>
    <name evidence="25" type="ORF">SAMN04489712_101519</name>
</gene>
<evidence type="ECO:0000256" key="4">
    <source>
        <dbReference type="ARBA" id="ARBA00022475"/>
    </source>
</evidence>
<evidence type="ECO:0000256" key="14">
    <source>
        <dbReference type="ARBA" id="ARBA00037002"/>
    </source>
</evidence>
<dbReference type="InterPro" id="IPR006683">
    <property type="entry name" value="Thioestr_dom"/>
</dbReference>
<dbReference type="Proteomes" id="UP000236723">
    <property type="component" value="Unassembled WGS sequence"/>
</dbReference>
<evidence type="ECO:0000256" key="15">
    <source>
        <dbReference type="ARBA" id="ARBA00038456"/>
    </source>
</evidence>
<evidence type="ECO:0000256" key="11">
    <source>
        <dbReference type="ARBA" id="ARBA00023136"/>
    </source>
</evidence>
<evidence type="ECO:0000259" key="24">
    <source>
        <dbReference type="Pfam" id="PF03061"/>
    </source>
</evidence>
<keyword evidence="26" id="KW-1185">Reference proteome</keyword>
<keyword evidence="5" id="KW-0963">Cytoplasm</keyword>
<proteinExistence type="inferred from homology"/>
<protein>
    <recommendedName>
        <fullName evidence="17">Acyl-coenzyme A thioesterase THEM4</fullName>
        <ecNumber evidence="16">3.1.2.2</ecNumber>
    </recommendedName>
    <alternativeName>
        <fullName evidence="18">Thioesterase superfamily member 4</fullName>
    </alternativeName>
</protein>
<evidence type="ECO:0000256" key="2">
    <source>
        <dbReference type="ARBA" id="ARBA00004496"/>
    </source>
</evidence>
<evidence type="ECO:0000256" key="10">
    <source>
        <dbReference type="ARBA" id="ARBA00023098"/>
    </source>
</evidence>
<keyword evidence="6" id="KW-0053">Apoptosis</keyword>
<comment type="catalytic activity">
    <reaction evidence="14">
        <text>(9Z)-octadecenoyl-CoA + H2O = (9Z)-octadecenoate + CoA + H(+)</text>
        <dbReference type="Rhea" id="RHEA:40139"/>
        <dbReference type="ChEBI" id="CHEBI:15377"/>
        <dbReference type="ChEBI" id="CHEBI:15378"/>
        <dbReference type="ChEBI" id="CHEBI:30823"/>
        <dbReference type="ChEBI" id="CHEBI:57287"/>
        <dbReference type="ChEBI" id="CHEBI:57387"/>
    </reaction>
    <physiologicalReaction direction="left-to-right" evidence="14">
        <dbReference type="Rhea" id="RHEA:40140"/>
    </physiologicalReaction>
</comment>
<dbReference type="AlphaFoldDB" id="A0A1H5T7Y5"/>
<dbReference type="Gene3D" id="3.10.129.10">
    <property type="entry name" value="Hotdog Thioesterase"/>
    <property type="match status" value="1"/>
</dbReference>
<comment type="similarity">
    <text evidence="15">Belongs to the THEM4/THEM5 thioesterase family.</text>
</comment>
<dbReference type="PANTHER" id="PTHR12418:SF19">
    <property type="entry name" value="ACYL-COENZYME A THIOESTERASE THEM4"/>
    <property type="match status" value="1"/>
</dbReference>
<dbReference type="SUPFAM" id="SSF54637">
    <property type="entry name" value="Thioesterase/thiol ester dehydrase-isomerase"/>
    <property type="match status" value="1"/>
</dbReference>
<dbReference type="EC" id="3.1.2.2" evidence="16"/>
<dbReference type="GO" id="GO:0005737">
    <property type="term" value="C:cytoplasm"/>
    <property type="evidence" value="ECO:0007669"/>
    <property type="project" value="UniProtKB-SubCell"/>
</dbReference>
<organism evidence="25 26">
    <name type="scientific">Thermomonospora echinospora</name>
    <dbReference type="NCBI Taxonomy" id="1992"/>
    <lineage>
        <taxon>Bacteria</taxon>
        <taxon>Bacillati</taxon>
        <taxon>Actinomycetota</taxon>
        <taxon>Actinomycetes</taxon>
        <taxon>Streptosporangiales</taxon>
        <taxon>Thermomonosporaceae</taxon>
        <taxon>Thermomonospora</taxon>
    </lineage>
</organism>
<evidence type="ECO:0000256" key="1">
    <source>
        <dbReference type="ARBA" id="ARBA00004170"/>
    </source>
</evidence>
<dbReference type="InterPro" id="IPR052365">
    <property type="entry name" value="THEM4/THEM5_acyl-CoA_thioest"/>
</dbReference>
<keyword evidence="10" id="KW-0443">Lipid metabolism</keyword>
<evidence type="ECO:0000256" key="16">
    <source>
        <dbReference type="ARBA" id="ARBA00038848"/>
    </source>
</evidence>
<dbReference type="GO" id="GO:0016787">
    <property type="term" value="F:hydrolase activity"/>
    <property type="evidence" value="ECO:0007669"/>
    <property type="project" value="UniProtKB-KW"/>
</dbReference>
<evidence type="ECO:0000256" key="21">
    <source>
        <dbReference type="ARBA" id="ARBA00047969"/>
    </source>
</evidence>
<evidence type="ECO:0000256" key="3">
    <source>
        <dbReference type="ARBA" id="ARBA00004632"/>
    </source>
</evidence>
<keyword evidence="4" id="KW-1003">Cell membrane</keyword>
<comment type="catalytic activity">
    <reaction evidence="19">
        <text>octanoyl-CoA + H2O = octanoate + CoA + H(+)</text>
        <dbReference type="Rhea" id="RHEA:30143"/>
        <dbReference type="ChEBI" id="CHEBI:15377"/>
        <dbReference type="ChEBI" id="CHEBI:15378"/>
        <dbReference type="ChEBI" id="CHEBI:25646"/>
        <dbReference type="ChEBI" id="CHEBI:57287"/>
        <dbReference type="ChEBI" id="CHEBI:57386"/>
    </reaction>
    <physiologicalReaction direction="left-to-right" evidence="19">
        <dbReference type="Rhea" id="RHEA:30144"/>
    </physiologicalReaction>
</comment>
<reference evidence="26" key="1">
    <citation type="submission" date="2016-10" db="EMBL/GenBank/DDBJ databases">
        <authorList>
            <person name="Varghese N."/>
            <person name="Submissions S."/>
        </authorList>
    </citation>
    <scope>NUCLEOTIDE SEQUENCE [LARGE SCALE GENOMIC DNA]</scope>
    <source>
        <strain evidence="26">DSM 43163</strain>
    </source>
</reference>
<feature type="domain" description="Thioesterase" evidence="24">
    <location>
        <begin position="128"/>
        <end position="199"/>
    </location>
</feature>
<evidence type="ECO:0000256" key="9">
    <source>
        <dbReference type="ARBA" id="ARBA00022946"/>
    </source>
</evidence>
<evidence type="ECO:0000256" key="8">
    <source>
        <dbReference type="ARBA" id="ARBA00022832"/>
    </source>
</evidence>
<evidence type="ECO:0000313" key="26">
    <source>
        <dbReference type="Proteomes" id="UP000236723"/>
    </source>
</evidence>
<dbReference type="EMBL" id="FNVO01000001">
    <property type="protein sequence ID" value="SEF58952.1"/>
    <property type="molecule type" value="Genomic_DNA"/>
</dbReference>
<evidence type="ECO:0000256" key="6">
    <source>
        <dbReference type="ARBA" id="ARBA00022703"/>
    </source>
</evidence>
<dbReference type="GO" id="GO:0006631">
    <property type="term" value="P:fatty acid metabolic process"/>
    <property type="evidence" value="ECO:0007669"/>
    <property type="project" value="UniProtKB-KW"/>
</dbReference>
<evidence type="ECO:0000256" key="19">
    <source>
        <dbReference type="ARBA" id="ARBA00047588"/>
    </source>
</evidence>
<accession>A0A1H5T7Y5</accession>
<evidence type="ECO:0000256" key="20">
    <source>
        <dbReference type="ARBA" id="ARBA00047734"/>
    </source>
</evidence>
<evidence type="ECO:0000256" key="13">
    <source>
        <dbReference type="ARBA" id="ARBA00035852"/>
    </source>
</evidence>